<dbReference type="EMBL" id="ACFC01000003">
    <property type="protein sequence ID" value="EEE07874.1"/>
    <property type="molecule type" value="Genomic_DNA"/>
</dbReference>
<accession>B9BML4</accession>
<evidence type="ECO:0000313" key="2">
    <source>
        <dbReference type="Proteomes" id="UP000004535"/>
    </source>
</evidence>
<comment type="caution">
    <text evidence="1">The sequence shown here is derived from an EMBL/GenBank/DDBJ whole genome shotgun (WGS) entry which is preliminary data.</text>
</comment>
<name>B9BML4_9BURK</name>
<reference evidence="1 2" key="1">
    <citation type="journal article" date="2012" name="J. Bacteriol.">
        <title>Draft Genome Sequence Determination for Cystic Fibrosis and Chronic Granulomatous Disease Burkholderia multivorans Isolates.</title>
        <authorList>
            <person name="Varga J.J."/>
            <person name="Losada L."/>
            <person name="Zelazny A.M."/>
            <person name="Brinkac L."/>
            <person name="Harkins D."/>
            <person name="Radune D."/>
            <person name="Hostetler J."/>
            <person name="Sampaio E.P."/>
            <person name="Ronning C.M."/>
            <person name="Nierman W.C."/>
            <person name="Greenberg D.E."/>
            <person name="Holland S.M."/>
            <person name="Goldberg J.B."/>
        </authorList>
    </citation>
    <scope>NUCLEOTIDE SEQUENCE [LARGE SCALE GENOMIC DNA]</scope>
    <source>
        <strain evidence="1 2">CGD2</strain>
    </source>
</reference>
<organism evidence="1 2">
    <name type="scientific">Burkholderia multivorans CGD2</name>
    <dbReference type="NCBI Taxonomy" id="513052"/>
    <lineage>
        <taxon>Bacteria</taxon>
        <taxon>Pseudomonadati</taxon>
        <taxon>Pseudomonadota</taxon>
        <taxon>Betaproteobacteria</taxon>
        <taxon>Burkholderiales</taxon>
        <taxon>Burkholderiaceae</taxon>
        <taxon>Burkholderia</taxon>
        <taxon>Burkholderia cepacia complex</taxon>
    </lineage>
</organism>
<evidence type="ECO:0000313" key="1">
    <source>
        <dbReference type="EMBL" id="EEE07874.1"/>
    </source>
</evidence>
<protein>
    <submittedName>
        <fullName evidence="1">Uncharacterized protein</fullName>
    </submittedName>
</protein>
<dbReference type="Proteomes" id="UP000004535">
    <property type="component" value="Unassembled WGS sequence"/>
</dbReference>
<gene>
    <name evidence="1" type="ORF">BURMUCGD2_2083</name>
</gene>
<dbReference type="AlphaFoldDB" id="B9BML4"/>
<proteinExistence type="predicted"/>
<sequence length="40" mass="5013">MDVVIFLLLRYPDRFAIVRHCYTRHQTDRDRPHYSPKRCH</sequence>